<dbReference type="STRING" id="289003.SAMN05216190_109103"/>
<dbReference type="Proteomes" id="UP000198784">
    <property type="component" value="Unassembled WGS sequence"/>
</dbReference>
<gene>
    <name evidence="2" type="ORF">SAMN05216190_109103</name>
</gene>
<keyword evidence="3" id="KW-1185">Reference proteome</keyword>
<feature type="transmembrane region" description="Helical" evidence="1">
    <location>
        <begin position="224"/>
        <end position="242"/>
    </location>
</feature>
<evidence type="ECO:0000313" key="2">
    <source>
        <dbReference type="EMBL" id="SFP37683.1"/>
    </source>
</evidence>
<feature type="transmembrane region" description="Helical" evidence="1">
    <location>
        <begin position="279"/>
        <end position="302"/>
    </location>
</feature>
<feature type="transmembrane region" description="Helical" evidence="1">
    <location>
        <begin position="254"/>
        <end position="273"/>
    </location>
</feature>
<feature type="transmembrane region" description="Helical" evidence="1">
    <location>
        <begin position="346"/>
        <end position="367"/>
    </location>
</feature>
<keyword evidence="1" id="KW-1133">Transmembrane helix</keyword>
<feature type="transmembrane region" description="Helical" evidence="1">
    <location>
        <begin position="98"/>
        <end position="115"/>
    </location>
</feature>
<accession>A0A1I5PUE4</accession>
<reference evidence="3" key="1">
    <citation type="submission" date="2016-10" db="EMBL/GenBank/DDBJ databases">
        <authorList>
            <person name="Varghese N."/>
            <person name="Submissions S."/>
        </authorList>
    </citation>
    <scope>NUCLEOTIDE SEQUENCE [LARGE SCALE GENOMIC DNA]</scope>
    <source>
        <strain evidence="3">DSM 17834</strain>
    </source>
</reference>
<dbReference type="AlphaFoldDB" id="A0A1I5PUE4"/>
<feature type="transmembrane region" description="Helical" evidence="1">
    <location>
        <begin position="51"/>
        <end position="68"/>
    </location>
</feature>
<protein>
    <submittedName>
        <fullName evidence="2">Uncharacterized protein involved in response to NO</fullName>
    </submittedName>
</protein>
<name>A0A1I5PUE4_9PSED</name>
<feature type="transmembrane region" description="Helical" evidence="1">
    <location>
        <begin position="323"/>
        <end position="340"/>
    </location>
</feature>
<keyword evidence="1" id="KW-0472">Membrane</keyword>
<feature type="transmembrane region" description="Helical" evidence="1">
    <location>
        <begin position="160"/>
        <end position="181"/>
    </location>
</feature>
<dbReference type="EMBL" id="FOWX01000009">
    <property type="protein sequence ID" value="SFP37683.1"/>
    <property type="molecule type" value="Genomic_DNA"/>
</dbReference>
<evidence type="ECO:0000313" key="3">
    <source>
        <dbReference type="Proteomes" id="UP000198784"/>
    </source>
</evidence>
<dbReference type="InterPro" id="IPR010266">
    <property type="entry name" value="NnrS"/>
</dbReference>
<evidence type="ECO:0000256" key="1">
    <source>
        <dbReference type="SAM" id="Phobius"/>
    </source>
</evidence>
<dbReference type="RefSeq" id="WP_090499987.1">
    <property type="nucleotide sequence ID" value="NZ_FOWX01000009.1"/>
</dbReference>
<organism evidence="2 3">
    <name type="scientific">Pseudomonas borbori</name>
    <dbReference type="NCBI Taxonomy" id="289003"/>
    <lineage>
        <taxon>Bacteria</taxon>
        <taxon>Pseudomonadati</taxon>
        <taxon>Pseudomonadota</taxon>
        <taxon>Gammaproteobacteria</taxon>
        <taxon>Pseudomonadales</taxon>
        <taxon>Pseudomonadaceae</taxon>
        <taxon>Pseudomonas</taxon>
    </lineage>
</organism>
<dbReference type="OrthoDB" id="6372248at2"/>
<proteinExistence type="predicted"/>
<dbReference type="Pfam" id="PF05940">
    <property type="entry name" value="NnrS"/>
    <property type="match status" value="1"/>
</dbReference>
<sequence>MHPHKPRLPFANAWFFPAAALYAALLLPWSVLTMLGLAPVLPGLATPAGHAHEMLFGFALAVIAGYLLGPQPLRLTLALLGCWLLARLGFLFWPGSWLTLLSAALFGAGLAWKVVPRFLGAAKKWRNQIVAPVVAALSLLSAVASSAFSQPLALPLLSEALLLIAVLLFFMGGRIIAPALAGHAQSEGRQLAARVQPQLEGAGLILLLLALLFNLPPWPPLEPLVGGLLVAASVLAAIRLLRWQPWHCGKRADLLVLLLGYAWLAIGLLLFGLSRLLPALPVTATLHALSIGALGSLTFAVMARTRLIYRFRDANARRWIHPLVLLISLAALARVLPPLLGLEQQGWLLFAATCWALAYLALAVLLWQSRDAHPASPRHSSTER</sequence>
<keyword evidence="1" id="KW-0812">Transmembrane</keyword>
<feature type="transmembrane region" description="Helical" evidence="1">
    <location>
        <begin position="12"/>
        <end position="31"/>
    </location>
</feature>
<feature type="transmembrane region" description="Helical" evidence="1">
    <location>
        <begin position="127"/>
        <end position="148"/>
    </location>
</feature>